<dbReference type="InterPro" id="IPR040442">
    <property type="entry name" value="Pyrv_kinase-like_dom_sf"/>
</dbReference>
<accession>A0A812U8T1</accession>
<comment type="caution">
    <text evidence="1">The sequence shown here is derived from an EMBL/GenBank/DDBJ whole genome shotgun (WGS) entry which is preliminary data.</text>
</comment>
<dbReference type="Proteomes" id="UP000604046">
    <property type="component" value="Unassembled WGS sequence"/>
</dbReference>
<name>A0A812U8T1_9DINO</name>
<gene>
    <name evidence="1" type="primary">SEC1A</name>
    <name evidence="1" type="ORF">SNAT2548_LOCUS31279</name>
</gene>
<dbReference type="AlphaFoldDB" id="A0A812U8T1"/>
<dbReference type="GO" id="GO:0003824">
    <property type="term" value="F:catalytic activity"/>
    <property type="evidence" value="ECO:0007669"/>
    <property type="project" value="InterPro"/>
</dbReference>
<protein>
    <submittedName>
        <fullName evidence="1">SEC1A protein</fullName>
    </submittedName>
</protein>
<evidence type="ECO:0000313" key="2">
    <source>
        <dbReference type="Proteomes" id="UP000604046"/>
    </source>
</evidence>
<evidence type="ECO:0000313" key="1">
    <source>
        <dbReference type="EMBL" id="CAE7556380.1"/>
    </source>
</evidence>
<dbReference type="EMBL" id="CAJNDS010002649">
    <property type="protein sequence ID" value="CAE7556380.1"/>
    <property type="molecule type" value="Genomic_DNA"/>
</dbReference>
<proteinExistence type="predicted"/>
<keyword evidence="2" id="KW-1185">Reference proteome</keyword>
<organism evidence="1 2">
    <name type="scientific">Symbiodinium natans</name>
    <dbReference type="NCBI Taxonomy" id="878477"/>
    <lineage>
        <taxon>Eukaryota</taxon>
        <taxon>Sar</taxon>
        <taxon>Alveolata</taxon>
        <taxon>Dinophyceae</taxon>
        <taxon>Suessiales</taxon>
        <taxon>Symbiodiniaceae</taxon>
        <taxon>Symbiodinium</taxon>
    </lineage>
</organism>
<dbReference type="InterPro" id="IPR015813">
    <property type="entry name" value="Pyrv/PenolPyrv_kinase-like_dom"/>
</dbReference>
<dbReference type="OrthoDB" id="427504at2759"/>
<dbReference type="SUPFAM" id="SSF51621">
    <property type="entry name" value="Phosphoenolpyruvate/pyruvate domain"/>
    <property type="match status" value="1"/>
</dbReference>
<reference evidence="1" key="1">
    <citation type="submission" date="2021-02" db="EMBL/GenBank/DDBJ databases">
        <authorList>
            <person name="Dougan E. K."/>
            <person name="Rhodes N."/>
            <person name="Thang M."/>
            <person name="Chan C."/>
        </authorList>
    </citation>
    <scope>NUCLEOTIDE SEQUENCE</scope>
</reference>
<dbReference type="Gene3D" id="3.20.20.60">
    <property type="entry name" value="Phosphoenolpyruvate-binding domains"/>
    <property type="match status" value="1"/>
</dbReference>
<sequence length="351" mass="38401">MASREPDTQKEGAKVDGYLVRPAPAPALAREVGKTALSVVGGELPVPVQELAKRAYLYTLDPLRNPVKQVYDASASVLEMPPLLGIFNDIPTHKMREDEVVAWARSGFSFIVSDAEHRQISGWQGREENAMIARSGMLPVQRLHREAVSQHGDALQVGARATMRPYATTVAEADQYFQAMTFPPGRPGTASQDSRGGYPTRLGDRELCFTPDSLRASESETQGWLQFETSEYILNAEIRDPVLDLMSRQGPGKAVGFVGPFDAVMRDGVHPNMASGMNQLFQEAAKRGIVMGRVCGSGTISDPKDIEDAIVEAIQQGCRLISVHRFTSDLPFYGARAVADPFWRACARCGF</sequence>